<dbReference type="GO" id="GO:0046677">
    <property type="term" value="P:response to antibiotic"/>
    <property type="evidence" value="ECO:0007669"/>
    <property type="project" value="InterPro"/>
</dbReference>
<evidence type="ECO:0000313" key="4">
    <source>
        <dbReference type="Proteomes" id="UP000036834"/>
    </source>
</evidence>
<comment type="caution">
    <text evidence="3">The sequence shown here is derived from an EMBL/GenBank/DDBJ whole genome shotgun (WGS) entry which is preliminary data.</text>
</comment>
<dbReference type="GO" id="GO:0030655">
    <property type="term" value="P:beta-lactam antibiotic catabolic process"/>
    <property type="evidence" value="ECO:0007669"/>
    <property type="project" value="InterPro"/>
</dbReference>
<reference evidence="3" key="2">
    <citation type="submission" date="2015-07" db="EMBL/GenBank/DDBJ databases">
        <title>MeaNS - Measles Nucleotide Surveillance Program.</title>
        <authorList>
            <person name="Tran T."/>
            <person name="Druce J."/>
        </authorList>
    </citation>
    <scope>NUCLEOTIDE SEQUENCE</scope>
    <source>
        <strain evidence="3">DSM 9887</strain>
    </source>
</reference>
<dbReference type="EMBL" id="BJON01000022">
    <property type="protein sequence ID" value="GED71735.1"/>
    <property type="molecule type" value="Genomic_DNA"/>
</dbReference>
<evidence type="ECO:0000313" key="3">
    <source>
        <dbReference type="EMBL" id="KNB69148.1"/>
    </source>
</evidence>
<reference evidence="4" key="1">
    <citation type="submission" date="2015-07" db="EMBL/GenBank/DDBJ databases">
        <title>Genome sequencing project for genomic taxonomy and phylogenomics of Bacillus-like bacteria.</title>
        <authorList>
            <person name="Liu B."/>
            <person name="Wang J."/>
            <person name="Zhu Y."/>
            <person name="Liu G."/>
            <person name="Chen Q."/>
            <person name="Chen Z."/>
            <person name="Lan J."/>
            <person name="Che J."/>
            <person name="Ge C."/>
            <person name="Shi H."/>
            <person name="Pan Z."/>
            <person name="Liu X."/>
        </authorList>
    </citation>
    <scope>NUCLEOTIDE SEQUENCE [LARGE SCALE GENOMIC DNA]</scope>
    <source>
        <strain evidence="4">DSM 9887</strain>
    </source>
</reference>
<dbReference type="OrthoDB" id="9775096at2"/>
<gene>
    <name evidence="3" type="ORF">ADS79_24790</name>
    <name evidence="2" type="ORF">BRE01_54370</name>
</gene>
<dbReference type="Gene3D" id="3.40.710.10">
    <property type="entry name" value="DD-peptidase/beta-lactamase superfamily"/>
    <property type="match status" value="2"/>
</dbReference>
<reference evidence="2 5" key="3">
    <citation type="submission" date="2019-06" db="EMBL/GenBank/DDBJ databases">
        <title>Whole genome shotgun sequence of Brevibacillus reuszeri NBRC 15719.</title>
        <authorList>
            <person name="Hosoyama A."/>
            <person name="Uohara A."/>
            <person name="Ohji S."/>
            <person name="Ichikawa N."/>
        </authorList>
    </citation>
    <scope>NUCLEOTIDE SEQUENCE [LARGE SCALE GENOMIC DNA]</scope>
    <source>
        <strain evidence="2 5">NBRC 15719</strain>
    </source>
</reference>
<dbReference type="Pfam" id="PF13354">
    <property type="entry name" value="Beta-lactamase2"/>
    <property type="match status" value="1"/>
</dbReference>
<accession>A0A0K9YK59</accession>
<dbReference type="PANTHER" id="PTHR35333">
    <property type="entry name" value="BETA-LACTAMASE"/>
    <property type="match status" value="1"/>
</dbReference>
<evidence type="ECO:0000259" key="1">
    <source>
        <dbReference type="Pfam" id="PF13354"/>
    </source>
</evidence>
<dbReference type="SUPFAM" id="SSF56601">
    <property type="entry name" value="beta-lactamase/transpeptidase-like"/>
    <property type="match status" value="1"/>
</dbReference>
<proteinExistence type="predicted"/>
<dbReference type="InterPro" id="IPR000871">
    <property type="entry name" value="Beta-lactam_class-A"/>
</dbReference>
<dbReference type="PANTHER" id="PTHR35333:SF4">
    <property type="entry name" value="SLR0121 PROTEIN"/>
    <property type="match status" value="1"/>
</dbReference>
<dbReference type="PATRIC" id="fig|54915.3.peg.4104"/>
<dbReference type="STRING" id="54915.ADS79_24790"/>
<dbReference type="EMBL" id="LGIQ01000011">
    <property type="protein sequence ID" value="KNB69148.1"/>
    <property type="molecule type" value="Genomic_DNA"/>
</dbReference>
<name>A0A0K9YK59_9BACL</name>
<protein>
    <recommendedName>
        <fullName evidence="1">Beta-lactamase class A catalytic domain-containing protein</fullName>
    </recommendedName>
</protein>
<dbReference type="InterPro" id="IPR012338">
    <property type="entry name" value="Beta-lactam/transpept-like"/>
</dbReference>
<evidence type="ECO:0000313" key="2">
    <source>
        <dbReference type="EMBL" id="GED71735.1"/>
    </source>
</evidence>
<dbReference type="Proteomes" id="UP000036834">
    <property type="component" value="Unassembled WGS sequence"/>
</dbReference>
<sequence length="274" mass="29878">MEIEKRLGEIIAEAEGTWGVVVEELGSGHDQKLCFKHLPDELFIAESVIKVPIMAAVYEAADKGQFSVEDHLTLRKEDLVGGSGFLYRLSPGLRLTIRDLITMMIIQSDNTATNMLIDLVGEEQIKQTMCNLGMSQSRYSRKLMIYPVDVAENNLITAGDVASMLGKIASGTFLSQRACAEMIAIMNKQQVVNGLPSLLPDRADAGENHEWTLPCKSGWDTGRQHDVGVLYTAGRRITITALSQDVQPGAALRTLGLLGKAVYDYATASESCSV</sequence>
<dbReference type="Proteomes" id="UP000319578">
    <property type="component" value="Unassembled WGS sequence"/>
</dbReference>
<keyword evidence="5" id="KW-1185">Reference proteome</keyword>
<evidence type="ECO:0000313" key="5">
    <source>
        <dbReference type="Proteomes" id="UP000319578"/>
    </source>
</evidence>
<dbReference type="AlphaFoldDB" id="A0A0K9YK59"/>
<organism evidence="3 4">
    <name type="scientific">Brevibacillus reuszeri</name>
    <dbReference type="NCBI Taxonomy" id="54915"/>
    <lineage>
        <taxon>Bacteria</taxon>
        <taxon>Bacillati</taxon>
        <taxon>Bacillota</taxon>
        <taxon>Bacilli</taxon>
        <taxon>Bacillales</taxon>
        <taxon>Paenibacillaceae</taxon>
        <taxon>Brevibacillus</taxon>
    </lineage>
</organism>
<feature type="domain" description="Beta-lactamase class A catalytic" evidence="1">
    <location>
        <begin position="19"/>
        <end position="242"/>
    </location>
</feature>
<dbReference type="GO" id="GO:0008800">
    <property type="term" value="F:beta-lactamase activity"/>
    <property type="evidence" value="ECO:0007669"/>
    <property type="project" value="InterPro"/>
</dbReference>
<dbReference type="InterPro" id="IPR045155">
    <property type="entry name" value="Beta-lactam_cat"/>
</dbReference>
<dbReference type="RefSeq" id="WP_049741140.1">
    <property type="nucleotide sequence ID" value="NZ_BJON01000022.1"/>
</dbReference>